<accession>A0AAE8MQL8</accession>
<feature type="region of interest" description="Disordered" evidence="1">
    <location>
        <begin position="379"/>
        <end position="399"/>
    </location>
</feature>
<organism evidence="3 4">
    <name type="scientific">Cephalotrichum gorgonifer</name>
    <dbReference type="NCBI Taxonomy" id="2041049"/>
    <lineage>
        <taxon>Eukaryota</taxon>
        <taxon>Fungi</taxon>
        <taxon>Dikarya</taxon>
        <taxon>Ascomycota</taxon>
        <taxon>Pezizomycotina</taxon>
        <taxon>Sordariomycetes</taxon>
        <taxon>Hypocreomycetidae</taxon>
        <taxon>Microascales</taxon>
        <taxon>Microascaceae</taxon>
        <taxon>Cephalotrichum</taxon>
    </lineage>
</organism>
<dbReference type="EMBL" id="ONZQ02000001">
    <property type="protein sequence ID" value="SPN97094.1"/>
    <property type="molecule type" value="Genomic_DNA"/>
</dbReference>
<evidence type="ECO:0000256" key="2">
    <source>
        <dbReference type="SAM" id="Phobius"/>
    </source>
</evidence>
<feature type="compositionally biased region" description="Basic and acidic residues" evidence="1">
    <location>
        <begin position="121"/>
        <end position="131"/>
    </location>
</feature>
<dbReference type="AlphaFoldDB" id="A0AAE8MQL8"/>
<sequence length="406" mass="43711">MSGNTADVLTAAAARGSPAANGRPPPPRFSRSISEIPPQPTRPYPYSLAPLADDRSGQPPQPFFTHGSQMSLDFSTGSRHGILSARSTPAGSRRASIMAAAVPPTDEALAGPSVGMQGSRKGSDEQKGDVERQHVAKTVTYGYPPPGHDPHSDLLSGACLYADLRYNTSRGLKQCIVDLSDLSSDTTRLLDDTYSSVLEKMGVLQSTILGLKELALQSQEVAETFEREVTEIRDETNAQISDFDNFQMQEERIGVLRRRVDVSRDKISSLGARVDVVRDMVEGWERADREWQERTRRRLMVVWGVTSAIISVLALLYLGAQYQGTGTGTESVTGIEPPDRIPGGDMGTLEEGILGTGGADLNSSWAGVAGMDVEAGVGEGQTFPNIGKTGGEGRGKDDRLRMFDEL</sequence>
<keyword evidence="2" id="KW-0812">Transmembrane</keyword>
<evidence type="ECO:0000313" key="3">
    <source>
        <dbReference type="EMBL" id="SPN97094.1"/>
    </source>
</evidence>
<comment type="caution">
    <text evidence="3">The sequence shown here is derived from an EMBL/GenBank/DDBJ whole genome shotgun (WGS) entry which is preliminary data.</text>
</comment>
<reference evidence="3" key="1">
    <citation type="submission" date="2018-03" db="EMBL/GenBank/DDBJ databases">
        <authorList>
            <person name="Guldener U."/>
        </authorList>
    </citation>
    <scope>NUCLEOTIDE SEQUENCE</scope>
</reference>
<feature type="compositionally biased region" description="Low complexity" evidence="1">
    <location>
        <begin position="11"/>
        <end position="22"/>
    </location>
</feature>
<gene>
    <name evidence="3" type="ORF">DNG_00610</name>
</gene>
<proteinExistence type="predicted"/>
<name>A0AAE8MQL8_9PEZI</name>
<feature type="region of interest" description="Disordered" evidence="1">
    <location>
        <begin position="1"/>
        <end position="67"/>
    </location>
</feature>
<evidence type="ECO:0000256" key="1">
    <source>
        <dbReference type="SAM" id="MobiDB-lite"/>
    </source>
</evidence>
<keyword evidence="2" id="KW-1133">Transmembrane helix</keyword>
<keyword evidence="2" id="KW-0472">Membrane</keyword>
<evidence type="ECO:0000313" key="4">
    <source>
        <dbReference type="Proteomes" id="UP001187682"/>
    </source>
</evidence>
<feature type="region of interest" description="Disordered" evidence="1">
    <location>
        <begin position="106"/>
        <end position="131"/>
    </location>
</feature>
<protein>
    <submittedName>
        <fullName evidence="3">Uncharacterized protein</fullName>
    </submittedName>
</protein>
<keyword evidence="4" id="KW-1185">Reference proteome</keyword>
<feature type="transmembrane region" description="Helical" evidence="2">
    <location>
        <begin position="299"/>
        <end position="320"/>
    </location>
</feature>
<dbReference type="Proteomes" id="UP001187682">
    <property type="component" value="Unassembled WGS sequence"/>
</dbReference>